<evidence type="ECO:0000256" key="1">
    <source>
        <dbReference type="ARBA" id="ARBA00008861"/>
    </source>
</evidence>
<dbReference type="InterPro" id="IPR013024">
    <property type="entry name" value="GGCT-like"/>
</dbReference>
<dbReference type="Proteomes" id="UP001285441">
    <property type="component" value="Unassembled WGS sequence"/>
</dbReference>
<dbReference type="PANTHER" id="PTHR31544">
    <property type="entry name" value="AIG2-LIKE PROTEIN D"/>
    <property type="match status" value="1"/>
</dbReference>
<gene>
    <name evidence="6" type="ORF">B0H63DRAFT_99321</name>
</gene>
<keyword evidence="2" id="KW-0808">Transferase</keyword>
<reference evidence="6" key="2">
    <citation type="submission" date="2023-06" db="EMBL/GenBank/DDBJ databases">
        <authorList>
            <consortium name="Lawrence Berkeley National Laboratory"/>
            <person name="Haridas S."/>
            <person name="Hensen N."/>
            <person name="Bonometti L."/>
            <person name="Westerberg I."/>
            <person name="Brannstrom I.O."/>
            <person name="Guillou S."/>
            <person name="Cros-Aarteil S."/>
            <person name="Calhoun S."/>
            <person name="Kuo A."/>
            <person name="Mondo S."/>
            <person name="Pangilinan J."/>
            <person name="Riley R."/>
            <person name="LaButti K."/>
            <person name="Andreopoulos B."/>
            <person name="Lipzen A."/>
            <person name="Chen C."/>
            <person name="Yanf M."/>
            <person name="Daum C."/>
            <person name="Ng V."/>
            <person name="Clum A."/>
            <person name="Steindorff A."/>
            <person name="Ohm R."/>
            <person name="Martin F."/>
            <person name="Silar P."/>
            <person name="Natvig D."/>
            <person name="Lalanne C."/>
            <person name="Gautier V."/>
            <person name="Ament-velasquez S.L."/>
            <person name="Kruys A."/>
            <person name="Hutchinson M.I."/>
            <person name="Powell A.J."/>
            <person name="Barry K."/>
            <person name="Miller A.N."/>
            <person name="Grigoriev I.V."/>
            <person name="Debuchy R."/>
            <person name="Gladieux P."/>
            <person name="Thoren M.H."/>
            <person name="Johannesson H."/>
        </authorList>
    </citation>
    <scope>NUCLEOTIDE SEQUENCE</scope>
    <source>
        <strain evidence="6">CBS 232.78</strain>
    </source>
</reference>
<dbReference type="InterPro" id="IPR036568">
    <property type="entry name" value="GGCT-like_sf"/>
</dbReference>
<keyword evidence="4" id="KW-0732">Signal</keyword>
<evidence type="ECO:0000256" key="3">
    <source>
        <dbReference type="ARBA" id="ARBA00030602"/>
    </source>
</evidence>
<feature type="chain" id="PRO_5042115579" description="Putative gamma-glutamylcyclotransferase" evidence="4">
    <location>
        <begin position="29"/>
        <end position="161"/>
    </location>
</feature>
<reference evidence="6" key="1">
    <citation type="journal article" date="2023" name="Mol. Phylogenet. Evol.">
        <title>Genome-scale phylogeny and comparative genomics of the fungal order Sordariales.</title>
        <authorList>
            <person name="Hensen N."/>
            <person name="Bonometti L."/>
            <person name="Westerberg I."/>
            <person name="Brannstrom I.O."/>
            <person name="Guillou S."/>
            <person name="Cros-Aarteil S."/>
            <person name="Calhoun S."/>
            <person name="Haridas S."/>
            <person name="Kuo A."/>
            <person name="Mondo S."/>
            <person name="Pangilinan J."/>
            <person name="Riley R."/>
            <person name="LaButti K."/>
            <person name="Andreopoulos B."/>
            <person name="Lipzen A."/>
            <person name="Chen C."/>
            <person name="Yan M."/>
            <person name="Daum C."/>
            <person name="Ng V."/>
            <person name="Clum A."/>
            <person name="Steindorff A."/>
            <person name="Ohm R.A."/>
            <person name="Martin F."/>
            <person name="Silar P."/>
            <person name="Natvig D.O."/>
            <person name="Lalanne C."/>
            <person name="Gautier V."/>
            <person name="Ament-Velasquez S.L."/>
            <person name="Kruys A."/>
            <person name="Hutchinson M.I."/>
            <person name="Powell A.J."/>
            <person name="Barry K."/>
            <person name="Miller A.N."/>
            <person name="Grigoriev I.V."/>
            <person name="Debuchy R."/>
            <person name="Gladieux P."/>
            <person name="Hiltunen Thoren M."/>
            <person name="Johannesson H."/>
        </authorList>
    </citation>
    <scope>NUCLEOTIDE SEQUENCE</scope>
    <source>
        <strain evidence="6">CBS 232.78</strain>
    </source>
</reference>
<organism evidence="6 7">
    <name type="scientific">Podospora didyma</name>
    <dbReference type="NCBI Taxonomy" id="330526"/>
    <lineage>
        <taxon>Eukaryota</taxon>
        <taxon>Fungi</taxon>
        <taxon>Dikarya</taxon>
        <taxon>Ascomycota</taxon>
        <taxon>Pezizomycotina</taxon>
        <taxon>Sordariomycetes</taxon>
        <taxon>Sordariomycetidae</taxon>
        <taxon>Sordariales</taxon>
        <taxon>Podosporaceae</taxon>
        <taxon>Podospora</taxon>
    </lineage>
</organism>
<evidence type="ECO:0000259" key="5">
    <source>
        <dbReference type="Pfam" id="PF06094"/>
    </source>
</evidence>
<evidence type="ECO:0000256" key="2">
    <source>
        <dbReference type="ARBA" id="ARBA00022679"/>
    </source>
</evidence>
<keyword evidence="7" id="KW-1185">Reference proteome</keyword>
<dbReference type="InterPro" id="IPR009288">
    <property type="entry name" value="AIG2-like_dom"/>
</dbReference>
<dbReference type="GO" id="GO:0016740">
    <property type="term" value="F:transferase activity"/>
    <property type="evidence" value="ECO:0007669"/>
    <property type="project" value="UniProtKB-KW"/>
</dbReference>
<dbReference type="PANTHER" id="PTHR31544:SF2">
    <property type="entry name" value="AIG2-LIKE PROTEIN D"/>
    <property type="match status" value="1"/>
</dbReference>
<protein>
    <recommendedName>
        <fullName evidence="3">Putative gamma-glutamylcyclotransferase</fullName>
    </recommendedName>
</protein>
<evidence type="ECO:0000313" key="7">
    <source>
        <dbReference type="Proteomes" id="UP001285441"/>
    </source>
</evidence>
<sequence length="161" mass="18054">MPSDPRPLFIYGALCAMPLLAWTMTGEATKIDQVRPLLRRAVVHGYKRCPLYGRDYPAAVPYANSSVDGYLLTPESTSQRRKLDDFEGEAYKIVQVAVTLDDGDGQSSGNIIEADMYVWDQNIETVDRGGRWDLDIFIEDRLEDRLDLFEGMELVGGGTDD</sequence>
<feature type="signal peptide" evidence="4">
    <location>
        <begin position="1"/>
        <end position="28"/>
    </location>
</feature>
<comment type="caution">
    <text evidence="6">The sequence shown here is derived from an EMBL/GenBank/DDBJ whole genome shotgun (WGS) entry which is preliminary data.</text>
</comment>
<dbReference type="SUPFAM" id="SSF110857">
    <property type="entry name" value="Gamma-glutamyl cyclotransferase-like"/>
    <property type="match status" value="1"/>
</dbReference>
<evidence type="ECO:0000313" key="6">
    <source>
        <dbReference type="EMBL" id="KAK3389461.1"/>
    </source>
</evidence>
<accession>A0AAE0NXI8</accession>
<comment type="similarity">
    <text evidence="1">Belongs to the gamma-glutamylcyclotransferase family.</text>
</comment>
<dbReference type="EMBL" id="JAULSW010000002">
    <property type="protein sequence ID" value="KAK3389461.1"/>
    <property type="molecule type" value="Genomic_DNA"/>
</dbReference>
<name>A0AAE0NXI8_9PEZI</name>
<dbReference type="Gene3D" id="3.10.490.10">
    <property type="entry name" value="Gamma-glutamyl cyclotransferase-like"/>
    <property type="match status" value="1"/>
</dbReference>
<dbReference type="AlphaFoldDB" id="A0AAE0NXI8"/>
<dbReference type="Pfam" id="PF06094">
    <property type="entry name" value="GGACT"/>
    <property type="match status" value="1"/>
</dbReference>
<dbReference type="InterPro" id="IPR045038">
    <property type="entry name" value="AIG2-like"/>
</dbReference>
<evidence type="ECO:0000256" key="4">
    <source>
        <dbReference type="SAM" id="SignalP"/>
    </source>
</evidence>
<dbReference type="CDD" id="cd06661">
    <property type="entry name" value="GGCT_like"/>
    <property type="match status" value="1"/>
</dbReference>
<proteinExistence type="inferred from homology"/>
<feature type="domain" description="Gamma-glutamylcyclotransferase AIG2-like" evidence="5">
    <location>
        <begin position="8"/>
        <end position="133"/>
    </location>
</feature>